<keyword evidence="2" id="KW-0964">Secreted</keyword>
<dbReference type="InterPro" id="IPR036697">
    <property type="entry name" value="Hemocyanin_N_sf"/>
</dbReference>
<dbReference type="SUPFAM" id="SSF48050">
    <property type="entry name" value="Hemocyanin, N-terminal domain"/>
    <property type="match status" value="1"/>
</dbReference>
<evidence type="ECO:0000256" key="2">
    <source>
        <dbReference type="ARBA" id="ARBA00022525"/>
    </source>
</evidence>
<dbReference type="InterPro" id="IPR008922">
    <property type="entry name" value="Di-copper_centre_dom_sf"/>
</dbReference>
<keyword evidence="5" id="KW-1015">Disulfide bond</keyword>
<gene>
    <name evidence="7" type="ORF">DAPPUDRAFT_326755</name>
</gene>
<keyword evidence="4" id="KW-0186">Copper</keyword>
<proteinExistence type="predicted"/>
<dbReference type="InterPro" id="IPR037020">
    <property type="entry name" value="Hemocyanin_C_sf"/>
</dbReference>
<reference evidence="7 8" key="1">
    <citation type="journal article" date="2011" name="Science">
        <title>The ecoresponsive genome of Daphnia pulex.</title>
        <authorList>
            <person name="Colbourne J.K."/>
            <person name="Pfrender M.E."/>
            <person name="Gilbert D."/>
            <person name="Thomas W.K."/>
            <person name="Tucker A."/>
            <person name="Oakley T.H."/>
            <person name="Tokishita S."/>
            <person name="Aerts A."/>
            <person name="Arnold G.J."/>
            <person name="Basu M.K."/>
            <person name="Bauer D.J."/>
            <person name="Caceres C.E."/>
            <person name="Carmel L."/>
            <person name="Casola C."/>
            <person name="Choi J.H."/>
            <person name="Detter J.C."/>
            <person name="Dong Q."/>
            <person name="Dusheyko S."/>
            <person name="Eads B.D."/>
            <person name="Frohlich T."/>
            <person name="Geiler-Samerotte K.A."/>
            <person name="Gerlach D."/>
            <person name="Hatcher P."/>
            <person name="Jogdeo S."/>
            <person name="Krijgsveld J."/>
            <person name="Kriventseva E.V."/>
            <person name="Kultz D."/>
            <person name="Laforsch C."/>
            <person name="Lindquist E."/>
            <person name="Lopez J."/>
            <person name="Manak J.R."/>
            <person name="Muller J."/>
            <person name="Pangilinan J."/>
            <person name="Patwardhan R.P."/>
            <person name="Pitluck S."/>
            <person name="Pritham E.J."/>
            <person name="Rechtsteiner A."/>
            <person name="Rho M."/>
            <person name="Rogozin I.B."/>
            <person name="Sakarya O."/>
            <person name="Salamov A."/>
            <person name="Schaack S."/>
            <person name="Shapiro H."/>
            <person name="Shiga Y."/>
            <person name="Skalitzky C."/>
            <person name="Smith Z."/>
            <person name="Souvorov A."/>
            <person name="Sung W."/>
            <person name="Tang Z."/>
            <person name="Tsuchiya D."/>
            <person name="Tu H."/>
            <person name="Vos H."/>
            <person name="Wang M."/>
            <person name="Wolf Y.I."/>
            <person name="Yamagata H."/>
            <person name="Yamada T."/>
            <person name="Ye Y."/>
            <person name="Shaw J.R."/>
            <person name="Andrews J."/>
            <person name="Crease T.J."/>
            <person name="Tang H."/>
            <person name="Lucas S.M."/>
            <person name="Robertson H.M."/>
            <person name="Bork P."/>
            <person name="Koonin E.V."/>
            <person name="Zdobnov E.M."/>
            <person name="Grigoriev I.V."/>
            <person name="Lynch M."/>
            <person name="Boore J.L."/>
        </authorList>
    </citation>
    <scope>NUCLEOTIDE SEQUENCE [LARGE SCALE GENOMIC DNA]</scope>
</reference>
<dbReference type="Pfam" id="PF00372">
    <property type="entry name" value="Hemocyanin_M"/>
    <property type="match status" value="1"/>
</dbReference>
<sequence>MSDLQLRQRQILNLFERVAQPFSPKPDIVFELPEFVFPSSVGAVPPTGSTRPSLSPPADVLNIPELELVKTVPRGRLFSSFHPAHREAAYALVRIFKNAPTVADMLNLAAHPDIRDQVNEHIFVFALSAALIQRQDSRSLRTPPIWEIFPGKFFETRVRSEAQTTVQQQLNKQFSVTKPIIIDKNFAATDRVVENKLSYFREDLGINSHHWHWHLIFPVEATADIVNPPDRRGELFYYMHQQILARYDAERIANGLARVTSYHDWDQPILEAYFPKLTTANGAIHWASRPSGLVLKDINIPDEEVELGIEFHIDDLQLWRTRILHAIHKGSVVKGNGQVVHLDDKTGTNTLGELIEASQWSADKLFYGDLHNFGHIAMCYIHDPDRSHSENMGVMGDSVTAMRDPIFYRWHKFIDSLFQQFKATLSPYSAQQLTLEGITVNSVEVHRNQPPTPGSTRQKNLIITGWQESIVELDRGLDFSSSTPVQARVTHLQHEDFSYRIQVTNSTKTSQDIVFRIFLAPIKDHSGRPFSFREQRLLMIELDKFVARVTPGANLVKRKSDESSVTIPFERTFRDLETAAPAVPLAPGGNNVKRTNFCGCGWPDHFLVPRGVPNPGMPFTLFVMATSWKEDRVNDETTTATGTHSHCTHTGDDTKKLCRNAASYCGILDDKYPDKRPMGFPFDRPPDKSITTLAKFVEKSPNITTAEIRIQFEDRVIRRFPQ</sequence>
<dbReference type="PANTHER" id="PTHR11511">
    <property type="entry name" value="LARVAL STORAGE PROTEIN/PHENOLOXIDASE"/>
    <property type="match status" value="1"/>
</dbReference>
<dbReference type="InterPro" id="IPR005204">
    <property type="entry name" value="Hemocyanin_N"/>
</dbReference>
<dbReference type="PROSITE" id="PS00210">
    <property type="entry name" value="HEMOCYANIN_2"/>
    <property type="match status" value="1"/>
</dbReference>
<accession>E9H8P4</accession>
<dbReference type="Gene3D" id="1.10.1280.10">
    <property type="entry name" value="Di-copper center containing domain from catechol oxidase"/>
    <property type="match status" value="1"/>
</dbReference>
<dbReference type="Gene3D" id="1.20.1370.10">
    <property type="entry name" value="Hemocyanin, N-terminal domain"/>
    <property type="match status" value="1"/>
</dbReference>
<comment type="subcellular location">
    <subcellularLocation>
        <location evidence="1">Secreted</location>
    </subcellularLocation>
</comment>
<dbReference type="PANTHER" id="PTHR11511:SF4">
    <property type="entry name" value="PHENOLOXIDASE 2-RELATED"/>
    <property type="match status" value="1"/>
</dbReference>
<keyword evidence="3" id="KW-0479">Metal-binding</keyword>
<evidence type="ECO:0000256" key="3">
    <source>
        <dbReference type="ARBA" id="ARBA00022723"/>
    </source>
</evidence>
<dbReference type="FunFam" id="2.60.40.1520:FF:000001">
    <property type="entry name" value="Hemocyanin subunit 2"/>
    <property type="match status" value="1"/>
</dbReference>
<dbReference type="InterPro" id="IPR013788">
    <property type="entry name" value="Hemocyanin/hexamerin"/>
</dbReference>
<dbReference type="Pfam" id="PF03722">
    <property type="entry name" value="Hemocyanin_N"/>
    <property type="match status" value="1"/>
</dbReference>
<feature type="domain" description="Tyrosinase copper-binding" evidence="6">
    <location>
        <begin position="404"/>
        <end position="415"/>
    </location>
</feature>
<dbReference type="PhylomeDB" id="E9H8P4"/>
<evidence type="ECO:0000259" key="6">
    <source>
        <dbReference type="PROSITE" id="PS00498"/>
    </source>
</evidence>
<dbReference type="InterPro" id="IPR014756">
    <property type="entry name" value="Ig_E-set"/>
</dbReference>
<dbReference type="EMBL" id="GL732605">
    <property type="protein sequence ID" value="EFX71852.1"/>
    <property type="molecule type" value="Genomic_DNA"/>
</dbReference>
<keyword evidence="8" id="KW-1185">Reference proteome</keyword>
<dbReference type="GO" id="GO:0005576">
    <property type="term" value="C:extracellular region"/>
    <property type="evidence" value="ECO:0007669"/>
    <property type="project" value="UniProtKB-SubCell"/>
</dbReference>
<dbReference type="HOGENOM" id="CLU_012213_0_1_1"/>
<dbReference type="OMA" id="YYMHEQI"/>
<evidence type="ECO:0000313" key="7">
    <source>
        <dbReference type="EMBL" id="EFX71852.1"/>
    </source>
</evidence>
<dbReference type="GO" id="GO:0016491">
    <property type="term" value="F:oxidoreductase activity"/>
    <property type="evidence" value="ECO:0007669"/>
    <property type="project" value="InterPro"/>
</dbReference>
<dbReference type="Pfam" id="PF03723">
    <property type="entry name" value="Hemocyanin_C"/>
    <property type="match status" value="1"/>
</dbReference>
<evidence type="ECO:0000256" key="1">
    <source>
        <dbReference type="ARBA" id="ARBA00004613"/>
    </source>
</evidence>
<dbReference type="FunCoup" id="E9H8P4">
    <property type="interactions" value="19"/>
</dbReference>
<dbReference type="InParanoid" id="E9H8P4"/>
<dbReference type="PROSITE" id="PS00209">
    <property type="entry name" value="HEMOCYANIN_1"/>
    <property type="match status" value="1"/>
</dbReference>
<dbReference type="InterPro" id="IPR000896">
    <property type="entry name" value="Hemocyanin/hexamerin_mid_dom"/>
</dbReference>
<dbReference type="Gene3D" id="2.60.40.1520">
    <property type="entry name" value="Hemocyanin, C-terminal domain"/>
    <property type="match status" value="1"/>
</dbReference>
<dbReference type="STRING" id="6669.E9H8P4"/>
<dbReference type="Proteomes" id="UP000000305">
    <property type="component" value="Unassembled WGS sequence"/>
</dbReference>
<dbReference type="InterPro" id="IPR005203">
    <property type="entry name" value="Hemocyanin_C"/>
</dbReference>
<evidence type="ECO:0000256" key="5">
    <source>
        <dbReference type="ARBA" id="ARBA00023157"/>
    </source>
</evidence>
<dbReference type="InterPro" id="IPR002227">
    <property type="entry name" value="Tyrosinase_Cu-bd"/>
</dbReference>
<evidence type="ECO:0000256" key="4">
    <source>
        <dbReference type="ARBA" id="ARBA00023008"/>
    </source>
</evidence>
<dbReference type="SUPFAM" id="SSF81296">
    <property type="entry name" value="E set domains"/>
    <property type="match status" value="1"/>
</dbReference>
<dbReference type="AlphaFoldDB" id="E9H8P4"/>
<dbReference type="PRINTS" id="PR00187">
    <property type="entry name" value="HAEMOCYANIN"/>
</dbReference>
<dbReference type="PROSITE" id="PS00498">
    <property type="entry name" value="TYROSINASE_2"/>
    <property type="match status" value="1"/>
</dbReference>
<protein>
    <recommendedName>
        <fullName evidence="6">Tyrosinase copper-binding domain-containing protein</fullName>
    </recommendedName>
</protein>
<dbReference type="KEGG" id="dpx:DAPPUDRAFT_326755"/>
<dbReference type="OrthoDB" id="8119704at2759"/>
<organism evidence="7 8">
    <name type="scientific">Daphnia pulex</name>
    <name type="common">Water flea</name>
    <dbReference type="NCBI Taxonomy" id="6669"/>
    <lineage>
        <taxon>Eukaryota</taxon>
        <taxon>Metazoa</taxon>
        <taxon>Ecdysozoa</taxon>
        <taxon>Arthropoda</taxon>
        <taxon>Crustacea</taxon>
        <taxon>Branchiopoda</taxon>
        <taxon>Diplostraca</taxon>
        <taxon>Cladocera</taxon>
        <taxon>Anomopoda</taxon>
        <taxon>Daphniidae</taxon>
        <taxon>Daphnia</taxon>
    </lineage>
</organism>
<dbReference type="SUPFAM" id="SSF48056">
    <property type="entry name" value="Di-copper centre-containing domain"/>
    <property type="match status" value="1"/>
</dbReference>
<evidence type="ECO:0000313" key="8">
    <source>
        <dbReference type="Proteomes" id="UP000000305"/>
    </source>
</evidence>
<name>E9H8P4_DAPPU</name>
<dbReference type="GO" id="GO:0046872">
    <property type="term" value="F:metal ion binding"/>
    <property type="evidence" value="ECO:0007669"/>
    <property type="project" value="UniProtKB-KW"/>
</dbReference>
<dbReference type="eggNOG" id="ENOG502QQCG">
    <property type="taxonomic scope" value="Eukaryota"/>
</dbReference>